<comment type="caution">
    <text evidence="3">Lacks conserved residue(s) required for the propagation of feature annotation.</text>
</comment>
<dbReference type="GO" id="GO:0015937">
    <property type="term" value="P:coenzyme A biosynthetic process"/>
    <property type="evidence" value="ECO:0007669"/>
    <property type="project" value="UniProtKB-UniRule"/>
</dbReference>
<dbReference type="Gene3D" id="3.40.50.1950">
    <property type="entry name" value="Flavin prenyltransferase-like"/>
    <property type="match status" value="1"/>
</dbReference>
<proteinExistence type="inferred from homology"/>
<dbReference type="NCBIfam" id="TIGR00521">
    <property type="entry name" value="coaBC_dfp"/>
    <property type="match status" value="1"/>
</dbReference>
<feature type="domain" description="DNA/pantothenate metabolism flavoprotein C-terminal" evidence="6">
    <location>
        <begin position="189"/>
        <end position="398"/>
    </location>
</feature>
<feature type="active site" description="Proton donor" evidence="3">
    <location>
        <position position="157"/>
    </location>
</feature>
<organism evidence="7 8">
    <name type="scientific">Alkalihalobacillus alcalophilus ATCC 27647 = CGMCC 1.3604</name>
    <dbReference type="NCBI Taxonomy" id="1218173"/>
    <lineage>
        <taxon>Bacteria</taxon>
        <taxon>Bacillati</taxon>
        <taxon>Bacillota</taxon>
        <taxon>Bacilli</taxon>
        <taxon>Bacillales</taxon>
        <taxon>Bacillaceae</taxon>
        <taxon>Alkalihalobacillus</taxon>
    </lineage>
</organism>
<comment type="pathway">
    <text evidence="3 4">Cofactor biosynthesis; coenzyme A biosynthesis; CoA from (R)-pantothenate: step 3/5.</text>
</comment>
<dbReference type="GO" id="GO:0071513">
    <property type="term" value="C:phosphopantothenoylcysteine decarboxylase complex"/>
    <property type="evidence" value="ECO:0007669"/>
    <property type="project" value="TreeGrafter"/>
</dbReference>
<evidence type="ECO:0000256" key="4">
    <source>
        <dbReference type="RuleBase" id="RU364078"/>
    </source>
</evidence>
<comment type="catalytic activity">
    <reaction evidence="3 4">
        <text>N-[(R)-4-phosphopantothenoyl]-L-cysteine + H(+) = (R)-4'-phosphopantetheine + CO2</text>
        <dbReference type="Rhea" id="RHEA:16793"/>
        <dbReference type="ChEBI" id="CHEBI:15378"/>
        <dbReference type="ChEBI" id="CHEBI:16526"/>
        <dbReference type="ChEBI" id="CHEBI:59458"/>
        <dbReference type="ChEBI" id="CHEBI:61723"/>
        <dbReference type="EC" id="4.1.1.36"/>
    </reaction>
</comment>
<dbReference type="GO" id="GO:0004632">
    <property type="term" value="F:phosphopantothenate--cysteine ligase activity"/>
    <property type="evidence" value="ECO:0007669"/>
    <property type="project" value="UniProtKB-UniRule"/>
</dbReference>
<feature type="region of interest" description="Phosphopantothenate--cysteine ligase" evidence="3">
    <location>
        <begin position="194"/>
        <end position="406"/>
    </location>
</feature>
<dbReference type="GO" id="GO:0010181">
    <property type="term" value="F:FMN binding"/>
    <property type="evidence" value="ECO:0007669"/>
    <property type="project" value="UniProtKB-UniRule"/>
</dbReference>
<keyword evidence="3 4" id="KW-0436">Ligase</keyword>
<dbReference type="Pfam" id="PF02441">
    <property type="entry name" value="Flavoprotein"/>
    <property type="match status" value="1"/>
</dbReference>
<accession>A0A4S4K3I8</accession>
<comment type="similarity">
    <text evidence="3 4">In the N-terminal section; belongs to the HFCD (homo-oligomeric flavin containing Cys decarboxylase) superfamily.</text>
</comment>
<dbReference type="Pfam" id="PF04127">
    <property type="entry name" value="DFP"/>
    <property type="match status" value="1"/>
</dbReference>
<keyword evidence="3 4" id="KW-0288">FMN</keyword>
<dbReference type="InterPro" id="IPR007085">
    <property type="entry name" value="DNA/pantothenate-metab_flavo_C"/>
</dbReference>
<comment type="catalytic activity">
    <reaction evidence="3 4">
        <text>(R)-4'-phosphopantothenate + L-cysteine + CTP = N-[(R)-4-phosphopantothenoyl]-L-cysteine + CMP + diphosphate + H(+)</text>
        <dbReference type="Rhea" id="RHEA:19397"/>
        <dbReference type="ChEBI" id="CHEBI:10986"/>
        <dbReference type="ChEBI" id="CHEBI:15378"/>
        <dbReference type="ChEBI" id="CHEBI:33019"/>
        <dbReference type="ChEBI" id="CHEBI:35235"/>
        <dbReference type="ChEBI" id="CHEBI:37563"/>
        <dbReference type="ChEBI" id="CHEBI:59458"/>
        <dbReference type="ChEBI" id="CHEBI:60377"/>
        <dbReference type="EC" id="6.3.2.5"/>
    </reaction>
</comment>
<keyword evidence="3" id="KW-0460">Magnesium</keyword>
<keyword evidence="3 4" id="KW-0285">Flavoprotein</keyword>
<comment type="pathway">
    <text evidence="3 4">Cofactor biosynthesis; coenzyme A biosynthesis; CoA from (R)-pantothenate: step 2/5.</text>
</comment>
<reference evidence="7 8" key="1">
    <citation type="submission" date="2014-01" db="EMBL/GenBank/DDBJ databases">
        <title>Draft genome sequencing of Bacillus alcalophilus CGMCC 1.3604.</title>
        <authorList>
            <person name="Yang J."/>
            <person name="Diao L."/>
            <person name="Yang S."/>
        </authorList>
    </citation>
    <scope>NUCLEOTIDE SEQUENCE [LARGE SCALE GENOMIC DNA]</scope>
    <source>
        <strain evidence="7 8">CGMCC 1.3604</strain>
    </source>
</reference>
<feature type="binding site" evidence="3">
    <location>
        <position position="344"/>
    </location>
    <ligand>
        <name>CTP</name>
        <dbReference type="ChEBI" id="CHEBI:37563"/>
    </ligand>
</feature>
<evidence type="ECO:0000256" key="1">
    <source>
        <dbReference type="ARBA" id="ARBA00022793"/>
    </source>
</evidence>
<dbReference type="EC" id="4.1.1.36" evidence="3"/>
<dbReference type="Gene3D" id="3.40.50.10300">
    <property type="entry name" value="CoaB-like"/>
    <property type="match status" value="1"/>
</dbReference>
<feature type="domain" description="Flavoprotein" evidence="5">
    <location>
        <begin position="5"/>
        <end position="173"/>
    </location>
</feature>
<dbReference type="GO" id="GO:0046872">
    <property type="term" value="F:metal ion binding"/>
    <property type="evidence" value="ECO:0007669"/>
    <property type="project" value="UniProtKB-KW"/>
</dbReference>
<protein>
    <recommendedName>
        <fullName evidence="3">Coenzyme A biosynthesis bifunctional protein CoaBC</fullName>
    </recommendedName>
    <alternativeName>
        <fullName evidence="3">DNA/pantothenate metabolism flavoprotein</fullName>
    </alternativeName>
    <alternativeName>
        <fullName evidence="3">Phosphopantothenoylcysteine synthetase/decarboxylase</fullName>
        <shortName evidence="3">PPCS-PPCDC</shortName>
    </alternativeName>
    <domain>
        <recommendedName>
            <fullName evidence="3">Phosphopantothenoylcysteine decarboxylase</fullName>
            <shortName evidence="3">PPC decarboxylase</shortName>
            <shortName evidence="3">PPC-DC</shortName>
            <ecNumber evidence="3">4.1.1.36</ecNumber>
        </recommendedName>
        <alternativeName>
            <fullName evidence="3">CoaC</fullName>
        </alternativeName>
    </domain>
    <domain>
        <recommendedName>
            <fullName evidence="3">Phosphopantothenate--cysteine ligase</fullName>
            <ecNumber evidence="3">6.3.2.5</ecNumber>
        </recommendedName>
        <alternativeName>
            <fullName evidence="3">CoaB</fullName>
        </alternativeName>
        <alternativeName>
            <fullName evidence="3">Phosphopantothenoylcysteine synthetase</fullName>
            <shortName evidence="3">PPC synthetase</shortName>
            <shortName evidence="3">PPC-S</shortName>
        </alternativeName>
    </domain>
</protein>
<dbReference type="AlphaFoldDB" id="A0A4S4K3I8"/>
<dbReference type="PANTHER" id="PTHR14359">
    <property type="entry name" value="HOMO-OLIGOMERIC FLAVIN CONTAINING CYS DECARBOXYLASE FAMILY"/>
    <property type="match status" value="1"/>
</dbReference>
<dbReference type="RefSeq" id="WP_003320794.1">
    <property type="nucleotide sequence ID" value="NZ_JALP01000043.1"/>
</dbReference>
<dbReference type="EMBL" id="JALP01000043">
    <property type="protein sequence ID" value="THG91820.1"/>
    <property type="molecule type" value="Genomic_DNA"/>
</dbReference>
<comment type="function">
    <text evidence="3">Catalyzes two sequential steps in the biosynthesis of coenzyme A. In the first step cysteine is conjugated to 4'-phosphopantothenate to form 4-phosphopantothenoylcysteine. In the second step the latter compound is decarboxylated to form 4'-phosphopantotheine.</text>
</comment>
<evidence type="ECO:0000259" key="5">
    <source>
        <dbReference type="Pfam" id="PF02441"/>
    </source>
</evidence>
<dbReference type="InterPro" id="IPR003382">
    <property type="entry name" value="Flavoprotein"/>
</dbReference>
<comment type="cofactor">
    <cofactor evidence="3">
        <name>FMN</name>
        <dbReference type="ChEBI" id="CHEBI:58210"/>
    </cofactor>
    <text evidence="3">Binds 1 FMN per subunit.</text>
</comment>
<dbReference type="InterPro" id="IPR036551">
    <property type="entry name" value="Flavin_trans-like"/>
</dbReference>
<dbReference type="SUPFAM" id="SSF52507">
    <property type="entry name" value="Homo-oligomeric flavin-containing Cys decarboxylases, HFCD"/>
    <property type="match status" value="1"/>
</dbReference>
<dbReference type="Proteomes" id="UP000297014">
    <property type="component" value="Unassembled WGS sequence"/>
</dbReference>
<evidence type="ECO:0000259" key="6">
    <source>
        <dbReference type="Pfam" id="PF04127"/>
    </source>
</evidence>
<comment type="function">
    <text evidence="4">Catalyzes two steps in the biosynthesis of coenzyme A. In the first step cysteine is conjugated to 4'-phosphopantothenate to form 4-phosphopantothenoylcysteine, in the latter compound is decarboxylated to form 4'-phosphopantotheine.</text>
</comment>
<feature type="binding site" evidence="3">
    <location>
        <position position="292"/>
    </location>
    <ligand>
        <name>CTP</name>
        <dbReference type="ChEBI" id="CHEBI:37563"/>
    </ligand>
</feature>
<dbReference type="HAMAP" id="MF_02225">
    <property type="entry name" value="CoaBC"/>
    <property type="match status" value="1"/>
</dbReference>
<dbReference type="PANTHER" id="PTHR14359:SF6">
    <property type="entry name" value="PHOSPHOPANTOTHENOYLCYSTEINE DECARBOXYLASE"/>
    <property type="match status" value="1"/>
</dbReference>
<keyword evidence="3" id="KW-0511">Multifunctional enzyme</keyword>
<evidence type="ECO:0000256" key="3">
    <source>
        <dbReference type="HAMAP-Rule" id="MF_02225"/>
    </source>
</evidence>
<keyword evidence="1 3" id="KW-0210">Decarboxylase</keyword>
<dbReference type="InterPro" id="IPR005252">
    <property type="entry name" value="CoaBC"/>
</dbReference>
<evidence type="ECO:0000313" key="7">
    <source>
        <dbReference type="EMBL" id="THG91820.1"/>
    </source>
</evidence>
<comment type="caution">
    <text evidence="7">The sequence shown here is derived from an EMBL/GenBank/DDBJ whole genome shotgun (WGS) entry which is preliminary data.</text>
</comment>
<feature type="binding site" evidence="3">
    <location>
        <position position="326"/>
    </location>
    <ligand>
        <name>CTP</name>
        <dbReference type="ChEBI" id="CHEBI:37563"/>
    </ligand>
</feature>
<sequence length="406" mass="44302">MLKDKKIVLGVSGGIAAYKAAALTSKLVQAGAKVKVILTESATQFVTPLTFQALSREPVYTNTFVEPDPNKIAHIELADWADAMVIAPATANIIGKLANGLADDMLSTTLLATKAPIFVAPAMNVNMYEHQAVQRNMQQLVEDGVEIIDANAGYLACGWIGKGRLAEPEEIVTFLDLFFIRKERMNSSLRGKKVVISAGPTQEKIDPVRYFTNHSSGKMGYAIAHAAYLRGAEVTLVSGPTNLMAPVGIKTIHIESAKEMYEAVTSLYDEADIVIKSAAVADYRPAVTYTQKRKKEPGAWAIEMDRTKDILATLGARKQKQILVGFAAETENIEQNALGKLERKHLDLIVANDISQEGAGFKGDTNEVIIYTKDAQVIKVPKAQKSEVADTLLNEIEKYEQRNLPL</sequence>
<dbReference type="GO" id="GO:0015941">
    <property type="term" value="P:pantothenate catabolic process"/>
    <property type="evidence" value="ECO:0007669"/>
    <property type="project" value="InterPro"/>
</dbReference>
<feature type="region of interest" description="Phosphopantothenoylcysteine decarboxylase" evidence="3">
    <location>
        <begin position="1"/>
        <end position="193"/>
    </location>
</feature>
<dbReference type="GO" id="GO:0004633">
    <property type="term" value="F:phosphopantothenoylcysteine decarboxylase activity"/>
    <property type="evidence" value="ECO:0007669"/>
    <property type="project" value="UniProtKB-UniRule"/>
</dbReference>
<dbReference type="UniPathway" id="UPA00241">
    <property type="reaction ID" value="UER00353"/>
</dbReference>
<comment type="cofactor">
    <cofactor evidence="3">
        <name>Mg(2+)</name>
        <dbReference type="ChEBI" id="CHEBI:18420"/>
    </cofactor>
</comment>
<feature type="binding site" evidence="3">
    <location>
        <position position="340"/>
    </location>
    <ligand>
        <name>CTP</name>
        <dbReference type="ChEBI" id="CHEBI:37563"/>
    </ligand>
</feature>
<evidence type="ECO:0000313" key="8">
    <source>
        <dbReference type="Proteomes" id="UP000297014"/>
    </source>
</evidence>
<name>A0A4S4K3I8_ALKAL</name>
<keyword evidence="2 3" id="KW-0456">Lyase</keyword>
<feature type="binding site" evidence="3">
    <location>
        <position position="282"/>
    </location>
    <ligand>
        <name>CTP</name>
        <dbReference type="ChEBI" id="CHEBI:37563"/>
    </ligand>
</feature>
<comment type="similarity">
    <text evidence="3 4">In the C-terminal section; belongs to the PPC synthetase family.</text>
</comment>
<evidence type="ECO:0000256" key="2">
    <source>
        <dbReference type="ARBA" id="ARBA00023239"/>
    </source>
</evidence>
<gene>
    <name evidence="3" type="primary">coaBC</name>
    <name evidence="7" type="ORF">AJ85_01470</name>
</gene>
<dbReference type="OrthoDB" id="9802554at2"/>
<dbReference type="EC" id="6.3.2.5" evidence="3"/>
<keyword evidence="3" id="KW-0479">Metal-binding</keyword>
<dbReference type="InterPro" id="IPR035929">
    <property type="entry name" value="CoaB-like_sf"/>
</dbReference>
<dbReference type="SUPFAM" id="SSF102645">
    <property type="entry name" value="CoaB-like"/>
    <property type="match status" value="1"/>
</dbReference>